<dbReference type="SUPFAM" id="SSF56112">
    <property type="entry name" value="Protein kinase-like (PK-like)"/>
    <property type="match status" value="1"/>
</dbReference>
<sequence length="330" mass="38801">MKKEAMKLERARLKLENLRKHEMEKKKKDDERKKKEAEIALKQEMEKKKKEEERKRKKIEMADRKRQREENKKLKKAKRQQVAKVERQKKQPNEKLQAEKELKRQAMKELKEEHSNAEKIREEANTRIPDDDTYASRDDDIKVISNQVKMSEESYNMSSYKCSEDESKEEDNMKNHKFVPTWARLNISISLASTLSYLHHKCEQQVEPCTQVVHRDIKTSNIMLDVNLNARLCDFGLARLTEHDKSPISTLTAVTMGYLQYGSATTEKTDAFSYGLLIPEVTCGKRAIDKESEGQKTVNLVDWVWRLHSEVRVVVKAVDERLKGQFDEEF</sequence>
<dbReference type="PANTHER" id="PTHR27007">
    <property type="match status" value="1"/>
</dbReference>
<feature type="region of interest" description="Disordered" evidence="3">
    <location>
        <begin position="1"/>
        <end position="135"/>
    </location>
</feature>
<keyword evidence="1" id="KW-0547">Nucleotide-binding</keyword>
<dbReference type="EMBL" id="JAGKQM010000012">
    <property type="protein sequence ID" value="KAH0896650.1"/>
    <property type="molecule type" value="Genomic_DNA"/>
</dbReference>
<dbReference type="InterPro" id="IPR000719">
    <property type="entry name" value="Prot_kinase_dom"/>
</dbReference>
<accession>A0ABQ8AX85</accession>
<reference evidence="5 6" key="1">
    <citation type="submission" date="2021-05" db="EMBL/GenBank/DDBJ databases">
        <title>Genome Assembly of Synthetic Allotetraploid Brassica napus Reveals Homoeologous Exchanges between Subgenomes.</title>
        <authorList>
            <person name="Davis J.T."/>
        </authorList>
    </citation>
    <scope>NUCLEOTIDE SEQUENCE [LARGE SCALE GENOMIC DNA]</scope>
    <source>
        <strain evidence="6">cv. Da-Ae</strain>
        <tissue evidence="5">Seedling</tissue>
    </source>
</reference>
<keyword evidence="2" id="KW-0067">ATP-binding</keyword>
<dbReference type="SMART" id="SM00220">
    <property type="entry name" value="S_TKc"/>
    <property type="match status" value="1"/>
</dbReference>
<dbReference type="InterPro" id="IPR050528">
    <property type="entry name" value="L-type_Lectin-RKs"/>
</dbReference>
<feature type="compositionally biased region" description="Basic and acidic residues" evidence="3">
    <location>
        <begin position="1"/>
        <end position="72"/>
    </location>
</feature>
<dbReference type="Pfam" id="PF00069">
    <property type="entry name" value="Pkinase"/>
    <property type="match status" value="1"/>
</dbReference>
<evidence type="ECO:0000259" key="4">
    <source>
        <dbReference type="PROSITE" id="PS50011"/>
    </source>
</evidence>
<dbReference type="InterPro" id="IPR011009">
    <property type="entry name" value="Kinase-like_dom_sf"/>
</dbReference>
<evidence type="ECO:0000256" key="3">
    <source>
        <dbReference type="SAM" id="MobiDB-lite"/>
    </source>
</evidence>
<name>A0ABQ8AX85_BRANA</name>
<organism evidence="5 6">
    <name type="scientific">Brassica napus</name>
    <name type="common">Rape</name>
    <dbReference type="NCBI Taxonomy" id="3708"/>
    <lineage>
        <taxon>Eukaryota</taxon>
        <taxon>Viridiplantae</taxon>
        <taxon>Streptophyta</taxon>
        <taxon>Embryophyta</taxon>
        <taxon>Tracheophyta</taxon>
        <taxon>Spermatophyta</taxon>
        <taxon>Magnoliopsida</taxon>
        <taxon>eudicotyledons</taxon>
        <taxon>Gunneridae</taxon>
        <taxon>Pentapetalae</taxon>
        <taxon>rosids</taxon>
        <taxon>malvids</taxon>
        <taxon>Brassicales</taxon>
        <taxon>Brassicaceae</taxon>
        <taxon>Brassiceae</taxon>
        <taxon>Brassica</taxon>
    </lineage>
</organism>
<feature type="domain" description="Protein kinase" evidence="4">
    <location>
        <begin position="68"/>
        <end position="330"/>
    </location>
</feature>
<dbReference type="InterPro" id="IPR008271">
    <property type="entry name" value="Ser/Thr_kinase_AS"/>
</dbReference>
<dbReference type="Gene3D" id="1.10.510.10">
    <property type="entry name" value="Transferase(Phosphotransferase) domain 1"/>
    <property type="match status" value="1"/>
</dbReference>
<protein>
    <recommendedName>
        <fullName evidence="4">Protein kinase domain-containing protein</fullName>
    </recommendedName>
</protein>
<gene>
    <name evidence="5" type="ORF">HID58_046218</name>
</gene>
<evidence type="ECO:0000256" key="2">
    <source>
        <dbReference type="ARBA" id="ARBA00022840"/>
    </source>
</evidence>
<evidence type="ECO:0000256" key="1">
    <source>
        <dbReference type="ARBA" id="ARBA00022741"/>
    </source>
</evidence>
<evidence type="ECO:0000313" key="5">
    <source>
        <dbReference type="EMBL" id="KAH0896650.1"/>
    </source>
</evidence>
<comment type="caution">
    <text evidence="5">The sequence shown here is derived from an EMBL/GenBank/DDBJ whole genome shotgun (WGS) entry which is preliminary data.</text>
</comment>
<dbReference type="PROSITE" id="PS50011">
    <property type="entry name" value="PROTEIN_KINASE_DOM"/>
    <property type="match status" value="1"/>
</dbReference>
<dbReference type="Proteomes" id="UP000824890">
    <property type="component" value="Unassembled WGS sequence"/>
</dbReference>
<keyword evidence="6" id="KW-1185">Reference proteome</keyword>
<evidence type="ECO:0000313" key="6">
    <source>
        <dbReference type="Proteomes" id="UP000824890"/>
    </source>
</evidence>
<proteinExistence type="predicted"/>
<feature type="compositionally biased region" description="Basic and acidic residues" evidence="3">
    <location>
        <begin position="84"/>
        <end position="135"/>
    </location>
</feature>
<dbReference type="PROSITE" id="PS00108">
    <property type="entry name" value="PROTEIN_KINASE_ST"/>
    <property type="match status" value="1"/>
</dbReference>